<accession>A0A0W8I1Q8</accession>
<evidence type="ECO:0000256" key="3">
    <source>
        <dbReference type="ARBA" id="ARBA00022842"/>
    </source>
</evidence>
<dbReference type="GO" id="GO:0016854">
    <property type="term" value="F:racemase and epimerase activity"/>
    <property type="evidence" value="ECO:0007669"/>
    <property type="project" value="UniProtKB-ARBA"/>
</dbReference>
<dbReference type="SFLD" id="SFLDG00180">
    <property type="entry name" value="muconate_cycloisomerase"/>
    <property type="match status" value="1"/>
</dbReference>
<dbReference type="InterPro" id="IPR010197">
    <property type="entry name" value="OSBS/NAAAR"/>
</dbReference>
<dbReference type="EC" id="4.2.1.113" evidence="5 6"/>
<evidence type="ECO:0000256" key="2">
    <source>
        <dbReference type="ARBA" id="ARBA00022723"/>
    </source>
</evidence>
<dbReference type="STRING" id="767452.AVL62_10070"/>
<dbReference type="RefSeq" id="WP_058892535.1">
    <property type="nucleotide sequence ID" value="NZ_LQBL01000032.1"/>
</dbReference>
<comment type="caution">
    <text evidence="8">The sequence shown here is derived from an EMBL/GenBank/DDBJ whole genome shotgun (WGS) entry which is preliminary data.</text>
</comment>
<dbReference type="Gene3D" id="3.20.20.120">
    <property type="entry name" value="Enolase-like C-terminal domain"/>
    <property type="match status" value="1"/>
</dbReference>
<evidence type="ECO:0000256" key="4">
    <source>
        <dbReference type="ARBA" id="ARBA00023239"/>
    </source>
</evidence>
<dbReference type="SUPFAM" id="SSF51604">
    <property type="entry name" value="Enolase C-terminal domain-like"/>
    <property type="match status" value="1"/>
</dbReference>
<dbReference type="InterPro" id="IPR036849">
    <property type="entry name" value="Enolase-like_C_sf"/>
</dbReference>
<evidence type="ECO:0000256" key="5">
    <source>
        <dbReference type="ARBA" id="ARBA00029491"/>
    </source>
</evidence>
<dbReference type="SFLD" id="SFLDS00001">
    <property type="entry name" value="Enolase"/>
    <property type="match status" value="1"/>
</dbReference>
<dbReference type="Proteomes" id="UP000054837">
    <property type="component" value="Unassembled WGS sequence"/>
</dbReference>
<dbReference type="Pfam" id="PF02746">
    <property type="entry name" value="MR_MLE_N"/>
    <property type="match status" value="1"/>
</dbReference>
<dbReference type="GO" id="GO:0009234">
    <property type="term" value="P:menaquinone biosynthetic process"/>
    <property type="evidence" value="ECO:0007669"/>
    <property type="project" value="UniProtKB-UniRule"/>
</dbReference>
<dbReference type="Gene3D" id="3.30.390.10">
    <property type="entry name" value="Enolase-like, N-terminal domain"/>
    <property type="match status" value="1"/>
</dbReference>
<evidence type="ECO:0000256" key="6">
    <source>
        <dbReference type="NCBIfam" id="TIGR01928"/>
    </source>
</evidence>
<protein>
    <recommendedName>
        <fullName evidence="5 6">o-succinylbenzoate synthase</fullName>
        <ecNumber evidence="5 6">4.2.1.113</ecNumber>
    </recommendedName>
</protein>
<dbReference type="UniPathway" id="UPA01057">
    <property type="reaction ID" value="UER00165"/>
</dbReference>
<proteinExistence type="predicted"/>
<reference evidence="8 9" key="1">
    <citation type="submission" date="2015-12" db="EMBL/GenBank/DDBJ databases">
        <title>Serinicoccus chungangenesis strain CD08_5 genome sequencing and assembly.</title>
        <authorList>
            <person name="Chander A.M."/>
            <person name="Kaur G."/>
            <person name="Nair G.R."/>
            <person name="Dhawan D.K."/>
            <person name="Kochhar R.K."/>
            <person name="Mayilraj S."/>
            <person name="Bhadada S.K."/>
        </authorList>
    </citation>
    <scope>NUCLEOTIDE SEQUENCE [LARGE SCALE GENOMIC DNA]</scope>
    <source>
        <strain evidence="8 9">CD08_5</strain>
    </source>
</reference>
<dbReference type="SFLD" id="SFLDF00009">
    <property type="entry name" value="o-succinylbenzoate_synthase"/>
    <property type="match status" value="1"/>
</dbReference>
<dbReference type="SUPFAM" id="SSF54826">
    <property type="entry name" value="Enolase N-terminal domain-like"/>
    <property type="match status" value="1"/>
</dbReference>
<dbReference type="InterPro" id="IPR029017">
    <property type="entry name" value="Enolase-like_N"/>
</dbReference>
<dbReference type="OrthoDB" id="9774531at2"/>
<dbReference type="CDD" id="cd03317">
    <property type="entry name" value="NAAAR"/>
    <property type="match status" value="1"/>
</dbReference>
<dbReference type="EMBL" id="LQBL01000032">
    <property type="protein sequence ID" value="KUG51638.1"/>
    <property type="molecule type" value="Genomic_DNA"/>
</dbReference>
<organism evidence="8 9">
    <name type="scientific">Serinicoccus chungangensis</name>
    <dbReference type="NCBI Taxonomy" id="767452"/>
    <lineage>
        <taxon>Bacteria</taxon>
        <taxon>Bacillati</taxon>
        <taxon>Actinomycetota</taxon>
        <taxon>Actinomycetes</taxon>
        <taxon>Micrococcales</taxon>
        <taxon>Ornithinimicrobiaceae</taxon>
        <taxon>Serinicoccus</taxon>
    </lineage>
</organism>
<dbReference type="PANTHER" id="PTHR48073:SF5">
    <property type="entry name" value="O-SUCCINYLBENZOATE SYNTHASE"/>
    <property type="match status" value="1"/>
</dbReference>
<dbReference type="AlphaFoldDB" id="A0A0W8I1Q8"/>
<dbReference type="SMART" id="SM00922">
    <property type="entry name" value="MR_MLE"/>
    <property type="match status" value="1"/>
</dbReference>
<keyword evidence="3" id="KW-0460">Magnesium</keyword>
<dbReference type="InterPro" id="IPR013342">
    <property type="entry name" value="Mandelate_racemase_C"/>
</dbReference>
<evidence type="ECO:0000256" key="1">
    <source>
        <dbReference type="ARBA" id="ARBA00001968"/>
    </source>
</evidence>
<sequence>MRLTSLRLHLIEMPLRSPFTTSFATTTARSCYLVEARATTSDGREVTGWGECVAMEAPLYSAEHLSGAVEVTRRWLAPSLFAVEDLTAETVGWHLRHVVGHPMAKAALEMAVLDAQLRAHDQSFADYLGAVRTSVPSGVSVGIQPSAQETVRVVGEFLDQGYARIKLKIQPGSDLVPVRAVREAFGDDLLFQVDANAAYTLADVGLLRRLDDADLLLIEQPLGEADLRQHAELARQVRTPVCLDESIVSAEAAADAIALGATSVINIKPGRVGGYLEARRIHDLARAHGIPVWCGGMLETGVGRAANAALAALPGFVLPGDISGSDRFYAEDVTEPVVMRDGAVDVPTGPGFGVEVRPDALERFSTATLELTP</sequence>
<keyword evidence="4" id="KW-0456">Lyase</keyword>
<evidence type="ECO:0000313" key="8">
    <source>
        <dbReference type="EMBL" id="KUG51638.1"/>
    </source>
</evidence>
<gene>
    <name evidence="8" type="ORF">AVL62_10070</name>
</gene>
<dbReference type="PANTHER" id="PTHR48073">
    <property type="entry name" value="O-SUCCINYLBENZOATE SYNTHASE-RELATED"/>
    <property type="match status" value="1"/>
</dbReference>
<keyword evidence="2" id="KW-0479">Metal-binding</keyword>
<keyword evidence="9" id="KW-1185">Reference proteome</keyword>
<dbReference type="Pfam" id="PF13378">
    <property type="entry name" value="MR_MLE_C"/>
    <property type="match status" value="1"/>
</dbReference>
<dbReference type="NCBIfam" id="TIGR01928">
    <property type="entry name" value="menC_lowGC_arch"/>
    <property type="match status" value="1"/>
</dbReference>
<evidence type="ECO:0000313" key="9">
    <source>
        <dbReference type="Proteomes" id="UP000054837"/>
    </source>
</evidence>
<evidence type="ECO:0000259" key="7">
    <source>
        <dbReference type="SMART" id="SM00922"/>
    </source>
</evidence>
<comment type="cofactor">
    <cofactor evidence="1">
        <name>a divalent metal cation</name>
        <dbReference type="ChEBI" id="CHEBI:60240"/>
    </cofactor>
</comment>
<dbReference type="InterPro" id="IPR013341">
    <property type="entry name" value="Mandelate_racemase_N_dom"/>
</dbReference>
<dbReference type="GO" id="GO:0043748">
    <property type="term" value="F:O-succinylbenzoate synthase activity"/>
    <property type="evidence" value="ECO:0007669"/>
    <property type="project" value="UniProtKB-EC"/>
</dbReference>
<dbReference type="InterPro" id="IPR029065">
    <property type="entry name" value="Enolase_C-like"/>
</dbReference>
<name>A0A0W8I1Q8_9MICO</name>
<dbReference type="GO" id="GO:0046872">
    <property type="term" value="F:metal ion binding"/>
    <property type="evidence" value="ECO:0007669"/>
    <property type="project" value="UniProtKB-KW"/>
</dbReference>
<dbReference type="UniPathway" id="UPA00079"/>
<feature type="domain" description="Mandelate racemase/muconate lactonizing enzyme C-terminal" evidence="7">
    <location>
        <begin position="147"/>
        <end position="240"/>
    </location>
</feature>